<proteinExistence type="predicted"/>
<reference evidence="11 12" key="1">
    <citation type="submission" date="2006-09" db="EMBL/GenBank/DDBJ databases">
        <authorList>
            <person name="Emerson D."/>
            <person name="Ferriera S."/>
            <person name="Johnson J."/>
            <person name="Kravitz S."/>
            <person name="Halpern A."/>
            <person name="Remington K."/>
            <person name="Beeson K."/>
            <person name="Tran B."/>
            <person name="Rogers Y.-H."/>
            <person name="Friedman R."/>
            <person name="Venter J.C."/>
        </authorList>
    </citation>
    <scope>NUCLEOTIDE SEQUENCE [LARGE SCALE GENOMIC DNA]</scope>
    <source>
        <strain evidence="11 12">PV-1</strain>
    </source>
</reference>
<feature type="transmembrane region" description="Helical" evidence="8">
    <location>
        <begin position="202"/>
        <end position="222"/>
    </location>
</feature>
<feature type="transmembrane region" description="Helical" evidence="8">
    <location>
        <begin position="310"/>
        <end position="327"/>
    </location>
</feature>
<evidence type="ECO:0000256" key="6">
    <source>
        <dbReference type="ARBA" id="ARBA00023136"/>
    </source>
</evidence>
<dbReference type="GO" id="GO:0016491">
    <property type="term" value="F:oxidoreductase activity"/>
    <property type="evidence" value="ECO:0007669"/>
    <property type="project" value="UniProtKB-KW"/>
</dbReference>
<dbReference type="FunCoup" id="Q0F380">
    <property type="interactions" value="95"/>
</dbReference>
<feature type="domain" description="NADH-Ubiquinone oxidoreductase (complex I) chain 5 N-terminal" evidence="10">
    <location>
        <begin position="33"/>
        <end position="70"/>
    </location>
</feature>
<keyword evidence="4 8" id="KW-1133">Transmembrane helix</keyword>
<dbReference type="Pfam" id="PF00662">
    <property type="entry name" value="Proton_antipo_N"/>
    <property type="match status" value="1"/>
</dbReference>
<feature type="transmembrane region" description="Helical" evidence="8">
    <location>
        <begin position="126"/>
        <end position="149"/>
    </location>
</feature>
<dbReference type="Pfam" id="PF00361">
    <property type="entry name" value="Proton_antipo_M"/>
    <property type="match status" value="1"/>
</dbReference>
<sequence>MLAISGLSAMIGGIQGLLTEPTSLILPLGLPWLPMHFRVDGLSAFFLLVIGTLLLPVAIYSQGYLKGEKRLGALAVFLPLFVLGMLGVVIADDAFTFMLFWEMMSVSSYFLVTFEHERLENRKAGFIYLLMAHLAGLLILGGFAVLYAASGSFEFSVMRAAHLFPFWATAAFLLVAFGFGTKAGVVPMHGWLPDAHPVAPSNVSALMSGIMLKVAVFGFLRVVWDLIGPGDFQWWWGALVLTAGSASAVSGVLFALQQHDLKRLLAYHSIENIGIILIGLGLGMLLAHFGHPLLAALGLIAGLYHTINHALFKGLLFMGAGAVLHVTGTRDMETMGGLIHRMPATALFFLVACVSISALPPFNGFVSEWLTFQTALMAPQLGGALLTAIVPFSAAMLALAGALAAACFVKVFGVVFLGHARSEHVAGAHEVDGWMKLGMAIPALLCLLLGLLPVMFIPLMDAIPASLLHVSLGAHLYEHGWLWLTPVDATHASYSAPVALAGMLGVGGLVYWWLHPKGCRIRRGALWSCGNPHIHARMQYNATAFSQPLRRIFAGVLRPEEHIHVERPAHKLLTRRVRYTVHVGDPAVRHLYQPLARLTLGLAKRVRHEHQRGIHAYLAWTFATILFLLVAFA</sequence>
<evidence type="ECO:0000256" key="5">
    <source>
        <dbReference type="ARBA" id="ARBA00023002"/>
    </source>
</evidence>
<evidence type="ECO:0000259" key="9">
    <source>
        <dbReference type="Pfam" id="PF00361"/>
    </source>
</evidence>
<protein>
    <submittedName>
        <fullName evidence="11">NADH dehydrogenase subunit N</fullName>
        <ecNumber evidence="11">1.6.5.3</ecNumber>
    </submittedName>
</protein>
<feature type="transmembrane region" description="Helical" evidence="8">
    <location>
        <begin position="437"/>
        <end position="460"/>
    </location>
</feature>
<evidence type="ECO:0000313" key="12">
    <source>
        <dbReference type="Proteomes" id="UP000005297"/>
    </source>
</evidence>
<organism evidence="11 12">
    <name type="scientific">Mariprofundus ferrooxydans PV-1</name>
    <dbReference type="NCBI Taxonomy" id="314345"/>
    <lineage>
        <taxon>Bacteria</taxon>
        <taxon>Pseudomonadati</taxon>
        <taxon>Pseudomonadota</taxon>
        <taxon>Candidatius Mariprofundia</taxon>
        <taxon>Mariprofundales</taxon>
        <taxon>Mariprofundaceae</taxon>
        <taxon>Mariprofundus</taxon>
    </lineage>
</organism>
<dbReference type="PANTHER" id="PTHR42682:SF3">
    <property type="entry name" value="FORMATE HYDROGENLYASE SUBUNIT 3-RELATED"/>
    <property type="match status" value="1"/>
</dbReference>
<keyword evidence="5 11" id="KW-0560">Oxidoreductase</keyword>
<feature type="transmembrane region" description="Helical" evidence="8">
    <location>
        <begin position="97"/>
        <end position="114"/>
    </location>
</feature>
<comment type="subcellular location">
    <subcellularLocation>
        <location evidence="1">Cell membrane</location>
        <topology evidence="1">Multi-pass membrane protein</topology>
    </subcellularLocation>
    <subcellularLocation>
        <location evidence="7">Membrane</location>
        <topology evidence="7">Multi-pass membrane protein</topology>
    </subcellularLocation>
</comment>
<name>Q0F380_9PROT</name>
<dbReference type="Proteomes" id="UP000005297">
    <property type="component" value="Unassembled WGS sequence"/>
</dbReference>
<dbReference type="AlphaFoldDB" id="Q0F380"/>
<dbReference type="EMBL" id="AATS01000001">
    <property type="protein sequence ID" value="EAU56061.1"/>
    <property type="molecule type" value="Genomic_DNA"/>
</dbReference>
<evidence type="ECO:0000256" key="7">
    <source>
        <dbReference type="RuleBase" id="RU000320"/>
    </source>
</evidence>
<feature type="domain" description="NADH:quinone oxidoreductase/Mrp antiporter transmembrane" evidence="9">
    <location>
        <begin position="91"/>
        <end position="383"/>
    </location>
</feature>
<accession>Q0F380</accession>
<dbReference type="InterPro" id="IPR001516">
    <property type="entry name" value="Proton_antipo_N"/>
</dbReference>
<feature type="transmembrane region" description="Helical" evidence="8">
    <location>
        <begin position="347"/>
        <end position="366"/>
    </location>
</feature>
<evidence type="ECO:0000256" key="3">
    <source>
        <dbReference type="ARBA" id="ARBA00022692"/>
    </source>
</evidence>
<feature type="transmembrane region" description="Helical" evidence="8">
    <location>
        <begin position="386"/>
        <end position="417"/>
    </location>
</feature>
<dbReference type="NCBIfam" id="NF005086">
    <property type="entry name" value="PRK06521.1"/>
    <property type="match status" value="1"/>
</dbReference>
<dbReference type="RefSeq" id="WP_009851206.1">
    <property type="nucleotide sequence ID" value="NZ_DS022295.1"/>
</dbReference>
<keyword evidence="3 7" id="KW-0812">Transmembrane</keyword>
<evidence type="ECO:0000313" key="11">
    <source>
        <dbReference type="EMBL" id="EAU56061.1"/>
    </source>
</evidence>
<evidence type="ECO:0000256" key="1">
    <source>
        <dbReference type="ARBA" id="ARBA00004651"/>
    </source>
</evidence>
<feature type="transmembrane region" description="Helical" evidence="8">
    <location>
        <begin position="234"/>
        <end position="256"/>
    </location>
</feature>
<evidence type="ECO:0000259" key="10">
    <source>
        <dbReference type="Pfam" id="PF00662"/>
    </source>
</evidence>
<keyword evidence="12" id="KW-1185">Reference proteome</keyword>
<dbReference type="InParanoid" id="Q0F380"/>
<feature type="transmembrane region" description="Helical" evidence="8">
    <location>
        <begin position="614"/>
        <end position="632"/>
    </location>
</feature>
<dbReference type="HOGENOM" id="CLU_007100_8_1_0"/>
<gene>
    <name evidence="11" type="ORF">SPV1_04553</name>
</gene>
<feature type="transmembrane region" description="Helical" evidence="8">
    <location>
        <begin position="494"/>
        <end position="514"/>
    </location>
</feature>
<dbReference type="EC" id="1.6.5.3" evidence="11"/>
<dbReference type="GO" id="GO:0005886">
    <property type="term" value="C:plasma membrane"/>
    <property type="evidence" value="ECO:0007669"/>
    <property type="project" value="UniProtKB-SubCell"/>
</dbReference>
<comment type="caution">
    <text evidence="11">The sequence shown here is derived from an EMBL/GenBank/DDBJ whole genome shotgun (WGS) entry which is preliminary data.</text>
</comment>
<dbReference type="STRING" id="314344.AL013_12080"/>
<feature type="transmembrane region" description="Helical" evidence="8">
    <location>
        <begin position="72"/>
        <end position="91"/>
    </location>
</feature>
<evidence type="ECO:0000256" key="4">
    <source>
        <dbReference type="ARBA" id="ARBA00022989"/>
    </source>
</evidence>
<feature type="transmembrane region" description="Helical" evidence="8">
    <location>
        <begin position="43"/>
        <end position="60"/>
    </location>
</feature>
<keyword evidence="6 8" id="KW-0472">Membrane</keyword>
<evidence type="ECO:0000256" key="2">
    <source>
        <dbReference type="ARBA" id="ARBA00022475"/>
    </source>
</evidence>
<dbReference type="InterPro" id="IPR001750">
    <property type="entry name" value="ND/Mrp_TM"/>
</dbReference>
<dbReference type="eggNOG" id="COG0651">
    <property type="taxonomic scope" value="Bacteria"/>
</dbReference>
<evidence type="ECO:0000256" key="8">
    <source>
        <dbReference type="SAM" id="Phobius"/>
    </source>
</evidence>
<feature type="transmembrane region" description="Helical" evidence="8">
    <location>
        <begin position="161"/>
        <end position="181"/>
    </location>
</feature>
<keyword evidence="2" id="KW-1003">Cell membrane</keyword>
<dbReference type="PRINTS" id="PR01434">
    <property type="entry name" value="NADHDHGNASE5"/>
</dbReference>
<dbReference type="PANTHER" id="PTHR42682">
    <property type="entry name" value="HYDROGENASE-4 COMPONENT F"/>
    <property type="match status" value="1"/>
</dbReference>
<dbReference type="InterPro" id="IPR052175">
    <property type="entry name" value="ComplexI-like_HydComp"/>
</dbReference>